<dbReference type="AlphaFoldDB" id="A0A7Y3W6M6"/>
<protein>
    <submittedName>
        <fullName evidence="2">Cupin domain-containing protein</fullName>
    </submittedName>
</protein>
<proteinExistence type="predicted"/>
<comment type="caution">
    <text evidence="2">The sequence shown here is derived from an EMBL/GenBank/DDBJ whole genome shotgun (WGS) entry which is preliminary data.</text>
</comment>
<feature type="domain" description="Cupin type-2" evidence="1">
    <location>
        <begin position="38"/>
        <end position="90"/>
    </location>
</feature>
<dbReference type="PANTHER" id="PTHR36114:SF1">
    <property type="entry name" value="16.7 KDA PROTEIN IN WHIE LOCUS"/>
    <property type="match status" value="1"/>
</dbReference>
<evidence type="ECO:0000259" key="1">
    <source>
        <dbReference type="Pfam" id="PF07883"/>
    </source>
</evidence>
<name>A0A7Y3W6M6_9PROT</name>
<dbReference type="Proteomes" id="UP000536835">
    <property type="component" value="Unassembled WGS sequence"/>
</dbReference>
<sequence length="129" mass="14268">MSALNLLSAAELCPDTWSPMVVADVNATSVKVARVEGNFVWHHHEEEDEAFLVLRGELKICYRDREAVVLKSGDLHVVPRGVEHCPQAEEECFIVLIEQSSTAHTGEVESTLTRSAEEQRDAAEVVLGQ</sequence>
<dbReference type="InterPro" id="IPR052044">
    <property type="entry name" value="PKS_Associated_Protein"/>
</dbReference>
<dbReference type="EMBL" id="JABFCX010000003">
    <property type="protein sequence ID" value="NNU17512.1"/>
    <property type="molecule type" value="Genomic_DNA"/>
</dbReference>
<dbReference type="InterPro" id="IPR014710">
    <property type="entry name" value="RmlC-like_jellyroll"/>
</dbReference>
<dbReference type="CDD" id="cd02226">
    <property type="entry name" value="cupin_YdbB-like"/>
    <property type="match status" value="1"/>
</dbReference>
<reference evidence="2 3" key="1">
    <citation type="submission" date="2020-05" db="EMBL/GenBank/DDBJ databases">
        <title>Parvularcula mediterraneae sp. nov., isolated from polypropylene straw from shallow seawater of the seashore of Laganas in Zakynthos island, Greece.</title>
        <authorList>
            <person name="Szabo I."/>
            <person name="Al-Omari J."/>
            <person name="Rado J."/>
            <person name="Szerdahelyi G.S."/>
        </authorList>
    </citation>
    <scope>NUCLEOTIDE SEQUENCE [LARGE SCALE GENOMIC DNA]</scope>
    <source>
        <strain evidence="2 3">ZS-1/3</strain>
    </source>
</reference>
<dbReference type="Pfam" id="PF07883">
    <property type="entry name" value="Cupin_2"/>
    <property type="match status" value="1"/>
</dbReference>
<keyword evidence="3" id="KW-1185">Reference proteome</keyword>
<evidence type="ECO:0000313" key="2">
    <source>
        <dbReference type="EMBL" id="NNU17512.1"/>
    </source>
</evidence>
<dbReference type="PANTHER" id="PTHR36114">
    <property type="entry name" value="16.7 KDA PROTEIN IN WHIE LOCUS"/>
    <property type="match status" value="1"/>
</dbReference>
<accession>A0A7Y3W6M6</accession>
<evidence type="ECO:0000313" key="3">
    <source>
        <dbReference type="Proteomes" id="UP000536835"/>
    </source>
</evidence>
<dbReference type="Gene3D" id="2.60.120.10">
    <property type="entry name" value="Jelly Rolls"/>
    <property type="match status" value="1"/>
</dbReference>
<dbReference type="InterPro" id="IPR011051">
    <property type="entry name" value="RmlC_Cupin_sf"/>
</dbReference>
<organism evidence="2 3">
    <name type="scientific">Parvularcula mediterranea</name>
    <dbReference type="NCBI Taxonomy" id="2732508"/>
    <lineage>
        <taxon>Bacteria</taxon>
        <taxon>Pseudomonadati</taxon>
        <taxon>Pseudomonadota</taxon>
        <taxon>Alphaproteobacteria</taxon>
        <taxon>Parvularculales</taxon>
        <taxon>Parvularculaceae</taxon>
        <taxon>Parvularcula</taxon>
    </lineage>
</organism>
<dbReference type="SUPFAM" id="SSF51182">
    <property type="entry name" value="RmlC-like cupins"/>
    <property type="match status" value="1"/>
</dbReference>
<dbReference type="InterPro" id="IPR013096">
    <property type="entry name" value="Cupin_2"/>
</dbReference>
<gene>
    <name evidence="2" type="ORF">HK107_14360</name>
</gene>
<dbReference type="RefSeq" id="WP_173201000.1">
    <property type="nucleotide sequence ID" value="NZ_JABFCX010000003.1"/>
</dbReference>